<dbReference type="EMBL" id="GL945433">
    <property type="protein sequence ID" value="EGO25113.1"/>
    <property type="molecule type" value="Genomic_DNA"/>
</dbReference>
<feature type="domain" description="DUF7082" evidence="1">
    <location>
        <begin position="1"/>
        <end position="145"/>
    </location>
</feature>
<evidence type="ECO:0000313" key="2">
    <source>
        <dbReference type="EMBL" id="EGO25113.1"/>
    </source>
</evidence>
<proteinExistence type="predicted"/>
<accession>F8NTY6</accession>
<organism>
    <name type="scientific">Serpula lacrymans var. lacrymans (strain S7.9)</name>
    <name type="common">Dry rot fungus</name>
    <dbReference type="NCBI Taxonomy" id="578457"/>
    <lineage>
        <taxon>Eukaryota</taxon>
        <taxon>Fungi</taxon>
        <taxon>Dikarya</taxon>
        <taxon>Basidiomycota</taxon>
        <taxon>Agaricomycotina</taxon>
        <taxon>Agaricomycetes</taxon>
        <taxon>Agaricomycetidae</taxon>
        <taxon>Boletales</taxon>
        <taxon>Coniophorineae</taxon>
        <taxon>Serpulaceae</taxon>
        <taxon>Serpula</taxon>
    </lineage>
</organism>
<dbReference type="InterPro" id="IPR055509">
    <property type="entry name" value="DUF7082"/>
</dbReference>
<dbReference type="RefSeq" id="XP_007317235.1">
    <property type="nucleotide sequence ID" value="XM_007317173.1"/>
</dbReference>
<reference evidence="2" key="1">
    <citation type="submission" date="2011-04" db="EMBL/GenBank/DDBJ databases">
        <title>Evolution of plant cell wall degrading machinery underlies the functional diversity of forest fungi.</title>
        <authorList>
            <consortium name="US DOE Joint Genome Institute (JGI-PGF)"/>
            <person name="Eastwood D.C."/>
            <person name="Floudas D."/>
            <person name="Binder M."/>
            <person name="Majcherczyk A."/>
            <person name="Schneider P."/>
            <person name="Aerts A."/>
            <person name="Asiegbu F.O."/>
            <person name="Baker S.E."/>
            <person name="Barry K."/>
            <person name="Bendiksby M."/>
            <person name="Blumentritt M."/>
            <person name="Coutinho P.M."/>
            <person name="Cullen D."/>
            <person name="Cullen D."/>
            <person name="Gathman A."/>
            <person name="Goodell B."/>
            <person name="Henrissat B."/>
            <person name="Ihrmark K."/>
            <person name="Kauserud H."/>
            <person name="Kohler A."/>
            <person name="LaButti K."/>
            <person name="Lapidus A."/>
            <person name="Lavin J.L."/>
            <person name="Lee Y.-H."/>
            <person name="Lindquist E."/>
            <person name="Lilly W."/>
            <person name="Lucas S."/>
            <person name="Morin E."/>
            <person name="Murat C."/>
            <person name="Oguiza J.A."/>
            <person name="Park J."/>
            <person name="Pisabarro A.G."/>
            <person name="Riley R."/>
            <person name="Rosling A."/>
            <person name="Salamov A."/>
            <person name="Schmidt O."/>
            <person name="Schmutz J."/>
            <person name="Skrede I."/>
            <person name="Stenlid J."/>
            <person name="Wiebenga A."/>
            <person name="Xie X."/>
            <person name="Kues U."/>
            <person name="Hibbett D.S."/>
            <person name="Hoffmeister D."/>
            <person name="Hogberg N."/>
            <person name="Martin F."/>
            <person name="Grigoriev I.V."/>
            <person name="Watkinson S.C."/>
        </authorList>
    </citation>
    <scope>NUCLEOTIDE SEQUENCE</scope>
    <source>
        <strain evidence="2">S7.9</strain>
    </source>
</reference>
<feature type="non-terminal residue" evidence="2">
    <location>
        <position position="148"/>
    </location>
</feature>
<protein>
    <recommendedName>
        <fullName evidence="1">DUF7082 domain-containing protein</fullName>
    </recommendedName>
</protein>
<dbReference type="Proteomes" id="UP000008064">
    <property type="component" value="Unassembled WGS sequence"/>
</dbReference>
<evidence type="ECO:0000259" key="1">
    <source>
        <dbReference type="Pfam" id="PF23305"/>
    </source>
</evidence>
<sequence length="148" mass="17629">LDDLSRGWDEDELAAGRRLVRFYRVQDGNKLIVTAEHMAPQMEYDETDIIVSCIYFDEVDRCCITSVDIIHLLERLVDLDFEVDERNRIRRNLEHLKPTTIAKLSKYSRFFQKLVDFPDPKPRKIEKDIKVFNWVELPRALNKIISKY</sequence>
<name>F8NTY6_SERL9</name>
<dbReference type="KEGG" id="sla:SERLADRAFT_339494"/>
<dbReference type="GeneID" id="18808891"/>
<gene>
    <name evidence="2" type="ORF">SERLADRAFT_339494</name>
</gene>
<dbReference type="PANTHER" id="PTHR39463">
    <property type="entry name" value="MEDUSA"/>
    <property type="match status" value="1"/>
</dbReference>
<dbReference type="PANTHER" id="PTHR39463:SF1">
    <property type="entry name" value="MEDUSA"/>
    <property type="match status" value="1"/>
</dbReference>
<dbReference type="HOGENOM" id="CLU_115941_0_0_1"/>
<feature type="non-terminal residue" evidence="2">
    <location>
        <position position="1"/>
    </location>
</feature>
<dbReference type="AlphaFoldDB" id="F8NTY6"/>
<dbReference type="GO" id="GO:0005634">
    <property type="term" value="C:nucleus"/>
    <property type="evidence" value="ECO:0007669"/>
    <property type="project" value="TreeGrafter"/>
</dbReference>
<dbReference type="Pfam" id="PF23305">
    <property type="entry name" value="DUF7082"/>
    <property type="match status" value="1"/>
</dbReference>
<dbReference type="OrthoDB" id="1751210at2759"/>